<name>A0A285N347_9AQUI</name>
<evidence type="ECO:0000313" key="6">
    <source>
        <dbReference type="Proteomes" id="UP000219036"/>
    </source>
</evidence>
<dbReference type="AlphaFoldDB" id="A0A285N347"/>
<dbReference type="PANTHER" id="PTHR43639">
    <property type="entry name" value="OXIDOREDUCTASE, SHORT-CHAIN DEHYDROGENASE/REDUCTASE FAMILY (AFU_ORTHOLOGUE AFUA_5G02870)"/>
    <property type="match status" value="1"/>
</dbReference>
<gene>
    <name evidence="5" type="ORF">SAMN06265182_0115</name>
</gene>
<dbReference type="InterPro" id="IPR002347">
    <property type="entry name" value="SDR_fam"/>
</dbReference>
<dbReference type="InterPro" id="IPR020904">
    <property type="entry name" value="Sc_DH/Rdtase_CS"/>
</dbReference>
<dbReference type="RefSeq" id="WP_096999320.1">
    <property type="nucleotide sequence ID" value="NZ_OBEI01000001.1"/>
</dbReference>
<dbReference type="OrthoDB" id="9793499at2"/>
<evidence type="ECO:0000256" key="2">
    <source>
        <dbReference type="ARBA" id="ARBA00023002"/>
    </source>
</evidence>
<dbReference type="Pfam" id="PF00106">
    <property type="entry name" value="adh_short"/>
    <property type="match status" value="1"/>
</dbReference>
<sequence>MDIKGKNVLITGCAKRIGRYMALSLAEEGANIVIHYRSSKEEAEKLLEELRKKNIKAVMIKADLEKSDEIRKLAENSLKEMGRIDVLINNASIYYPTPIEKVKEEDLDRFYNVHIKAPFILSQIIGQSMLKNKQGRIINIVDYSPLRPYKNFSPYAVSKGGLLTMTRALAKEFAPHVLVNAVLPGPIIPAEGVEDTQKPLEKTLLKKWGGEKEVYKAVKYLIETDFTTGAFIPVEGGRLIC</sequence>
<protein>
    <submittedName>
        <fullName evidence="5">NAD(P)-dependent dehydrogenase, short-chain alcohol dehydrogenase family</fullName>
    </submittedName>
</protein>
<accession>A0A285N347</accession>
<keyword evidence="4" id="KW-0175">Coiled coil</keyword>
<feature type="coiled-coil region" evidence="4">
    <location>
        <begin position="33"/>
        <end position="60"/>
    </location>
</feature>
<dbReference type="PRINTS" id="PR00080">
    <property type="entry name" value="SDRFAMILY"/>
</dbReference>
<evidence type="ECO:0000256" key="4">
    <source>
        <dbReference type="SAM" id="Coils"/>
    </source>
</evidence>
<keyword evidence="6" id="KW-1185">Reference proteome</keyword>
<dbReference type="EMBL" id="OBEI01000001">
    <property type="protein sequence ID" value="SNZ02416.1"/>
    <property type="molecule type" value="Genomic_DNA"/>
</dbReference>
<dbReference type="PROSITE" id="PS00061">
    <property type="entry name" value="ADH_SHORT"/>
    <property type="match status" value="1"/>
</dbReference>
<evidence type="ECO:0000313" key="5">
    <source>
        <dbReference type="EMBL" id="SNZ02416.1"/>
    </source>
</evidence>
<dbReference type="PANTHER" id="PTHR43639:SF1">
    <property type="entry name" value="SHORT-CHAIN DEHYDROGENASE_REDUCTASE FAMILY PROTEIN"/>
    <property type="match status" value="1"/>
</dbReference>
<dbReference type="Gene3D" id="3.40.50.720">
    <property type="entry name" value="NAD(P)-binding Rossmann-like Domain"/>
    <property type="match status" value="1"/>
</dbReference>
<dbReference type="InterPro" id="IPR036291">
    <property type="entry name" value="NAD(P)-bd_dom_sf"/>
</dbReference>
<organism evidence="5 6">
    <name type="scientific">Persephonella hydrogeniphila</name>
    <dbReference type="NCBI Taxonomy" id="198703"/>
    <lineage>
        <taxon>Bacteria</taxon>
        <taxon>Pseudomonadati</taxon>
        <taxon>Aquificota</taxon>
        <taxon>Aquificia</taxon>
        <taxon>Aquificales</taxon>
        <taxon>Hydrogenothermaceae</taxon>
        <taxon>Persephonella</taxon>
    </lineage>
</organism>
<reference evidence="6" key="1">
    <citation type="submission" date="2017-09" db="EMBL/GenBank/DDBJ databases">
        <authorList>
            <person name="Varghese N."/>
            <person name="Submissions S."/>
        </authorList>
    </citation>
    <scope>NUCLEOTIDE SEQUENCE [LARGE SCALE GENOMIC DNA]</scope>
    <source>
        <strain evidence="6">DSM 15103</strain>
    </source>
</reference>
<evidence type="ECO:0000256" key="3">
    <source>
        <dbReference type="RuleBase" id="RU000363"/>
    </source>
</evidence>
<dbReference type="SUPFAM" id="SSF51735">
    <property type="entry name" value="NAD(P)-binding Rossmann-fold domains"/>
    <property type="match status" value="1"/>
</dbReference>
<keyword evidence="2" id="KW-0560">Oxidoreductase</keyword>
<dbReference type="PRINTS" id="PR00081">
    <property type="entry name" value="GDHRDH"/>
</dbReference>
<comment type="similarity">
    <text evidence="1 3">Belongs to the short-chain dehydrogenases/reductases (SDR) family.</text>
</comment>
<evidence type="ECO:0000256" key="1">
    <source>
        <dbReference type="ARBA" id="ARBA00006484"/>
    </source>
</evidence>
<dbReference type="Proteomes" id="UP000219036">
    <property type="component" value="Unassembled WGS sequence"/>
</dbReference>
<proteinExistence type="inferred from homology"/>
<dbReference type="GO" id="GO:0016491">
    <property type="term" value="F:oxidoreductase activity"/>
    <property type="evidence" value="ECO:0007669"/>
    <property type="project" value="UniProtKB-KW"/>
</dbReference>